<dbReference type="PANTHER" id="PTHR47149">
    <property type="entry name" value="F-BOX PROTEIN RMF"/>
    <property type="match status" value="1"/>
</dbReference>
<reference evidence="2 4" key="1">
    <citation type="journal article" date="2018" name="Nat. Genet.">
        <title>Extensive intraspecific gene order and gene structural variations between Mo17 and other maize genomes.</title>
        <authorList>
            <person name="Sun S."/>
            <person name="Zhou Y."/>
            <person name="Chen J."/>
            <person name="Shi J."/>
            <person name="Zhao H."/>
            <person name="Zhao H."/>
            <person name="Song W."/>
            <person name="Zhang M."/>
            <person name="Cui Y."/>
            <person name="Dong X."/>
            <person name="Liu H."/>
            <person name="Ma X."/>
            <person name="Jiao Y."/>
            <person name="Wang B."/>
            <person name="Wei X."/>
            <person name="Stein J.C."/>
            <person name="Glaubitz J.C."/>
            <person name="Lu F."/>
            <person name="Yu G."/>
            <person name="Liang C."/>
            <person name="Fengler K."/>
            <person name="Li B."/>
            <person name="Rafalski A."/>
            <person name="Schnable P.S."/>
            <person name="Ware D.H."/>
            <person name="Buckler E.S."/>
            <person name="Lai J."/>
        </authorList>
    </citation>
    <scope>NUCLEOTIDE SEQUENCE [LARGE SCALE GENOMIC DNA]</scope>
    <source>
        <strain evidence="4">cv. Missouri 17</strain>
        <tissue evidence="2">Seedling</tissue>
    </source>
</reference>
<dbReference type="EMBL" id="NCVQ01000009">
    <property type="protein sequence ID" value="PWZ11456.1"/>
    <property type="molecule type" value="Genomic_DNA"/>
</dbReference>
<dbReference type="PANTHER" id="PTHR47149:SF1">
    <property type="entry name" value="F-BOX PROTEIN RMF"/>
    <property type="match status" value="1"/>
</dbReference>
<accession>A0A3L6DRZ4</accession>
<sequence>MGKAISLLLPPQPARKGETEMMELRKRPRPRRVDRDYFSSPHPLPPRKRARKEAAAQKLVEAAGAVKWQPPRKWGKRAVVGIGCPVAGLHPATCGRQPPLRTSTRVLFRPRLPFNWYEPDLWTEVAKHLCGFDLLRLSSTCRWFRRLLADDSIWHYAFFRDLNLSDANPRAHHPLCRSWRYLYFAAFSKRSTKYPLPVTRFVSLTDSRSRLLTFVLPLFTDGSHAFSFCQNGEHRSSWRIGSFVLDTPSMVLIGKLPLPKWLPSDPEDVRLTIAILGACKLLNVRPGIWITDMHVMRCTLCNRNGCRGNKQILDARHSELFLEKAYWDETLEYESLGEHFQDEEVAAAFSAVVNAKQFASPSATMDGLVNRDDMAGVGVAYLPFSCSQHGLGREARRPDDQALCIHDRRRHPHQPPGQRRTALDVRGDAGHGQGRADRVRQHLPGALLIGPSTVDWTGPMLHQHCCTHHRRRMC</sequence>
<dbReference type="Proteomes" id="UP000251960">
    <property type="component" value="Chromosome 8"/>
</dbReference>
<name>A0A3L6DRZ4_MAIZE</name>
<protein>
    <submittedName>
        <fullName evidence="3">Putative F-box protein</fullName>
    </submittedName>
</protein>
<dbReference type="EMBL" id="NCVQ01000009">
    <property type="protein sequence ID" value="PWZ11455.1"/>
    <property type="molecule type" value="Genomic_DNA"/>
</dbReference>
<proteinExistence type="predicted"/>
<gene>
    <name evidence="2" type="ORF">Zm00014a_022920</name>
</gene>
<evidence type="ECO:0000313" key="4">
    <source>
        <dbReference type="Proteomes" id="UP000251960"/>
    </source>
</evidence>
<evidence type="ECO:0000313" key="3">
    <source>
        <dbReference type="EMBL" id="PWZ11456.1"/>
    </source>
</evidence>
<feature type="region of interest" description="Disordered" evidence="1">
    <location>
        <begin position="1"/>
        <end position="49"/>
    </location>
</feature>
<organism evidence="2">
    <name type="scientific">Zea mays</name>
    <name type="common">Maize</name>
    <dbReference type="NCBI Taxonomy" id="4577"/>
    <lineage>
        <taxon>Eukaryota</taxon>
        <taxon>Viridiplantae</taxon>
        <taxon>Streptophyta</taxon>
        <taxon>Embryophyta</taxon>
        <taxon>Tracheophyta</taxon>
        <taxon>Spermatophyta</taxon>
        <taxon>Magnoliopsida</taxon>
        <taxon>Liliopsida</taxon>
        <taxon>Poales</taxon>
        <taxon>Poaceae</taxon>
        <taxon>PACMAD clade</taxon>
        <taxon>Panicoideae</taxon>
        <taxon>Andropogonodae</taxon>
        <taxon>Andropogoneae</taxon>
        <taxon>Tripsacinae</taxon>
        <taxon>Zea</taxon>
    </lineage>
</organism>
<accession>A0A3L6DS37</accession>
<evidence type="ECO:0000313" key="2">
    <source>
        <dbReference type="EMBL" id="PWZ11455.1"/>
    </source>
</evidence>
<feature type="compositionally biased region" description="Basic and acidic residues" evidence="1">
    <location>
        <begin position="421"/>
        <end position="438"/>
    </location>
</feature>
<feature type="region of interest" description="Disordered" evidence="1">
    <location>
        <begin position="407"/>
        <end position="438"/>
    </location>
</feature>
<dbReference type="SUPFAM" id="SSF81383">
    <property type="entry name" value="F-box domain"/>
    <property type="match status" value="1"/>
</dbReference>
<dbReference type="InterPro" id="IPR036047">
    <property type="entry name" value="F-box-like_dom_sf"/>
</dbReference>
<evidence type="ECO:0000256" key="1">
    <source>
        <dbReference type="SAM" id="MobiDB-lite"/>
    </source>
</evidence>
<dbReference type="ExpressionAtlas" id="A0A3L6DRZ4">
    <property type="expression patterns" value="baseline"/>
</dbReference>
<feature type="compositionally biased region" description="Basic and acidic residues" evidence="1">
    <location>
        <begin position="15"/>
        <end position="37"/>
    </location>
</feature>
<dbReference type="AlphaFoldDB" id="A0A3L6DRZ4"/>
<comment type="caution">
    <text evidence="2">The sequence shown here is derived from an EMBL/GenBank/DDBJ whole genome shotgun (WGS) entry which is preliminary data.</text>
</comment>